<organism evidence="1 2">
    <name type="scientific">Brachionus plicatilis</name>
    <name type="common">Marine rotifer</name>
    <name type="synonym">Brachionus muelleri</name>
    <dbReference type="NCBI Taxonomy" id="10195"/>
    <lineage>
        <taxon>Eukaryota</taxon>
        <taxon>Metazoa</taxon>
        <taxon>Spiralia</taxon>
        <taxon>Gnathifera</taxon>
        <taxon>Rotifera</taxon>
        <taxon>Eurotatoria</taxon>
        <taxon>Monogononta</taxon>
        <taxon>Pseudotrocha</taxon>
        <taxon>Ploima</taxon>
        <taxon>Brachionidae</taxon>
        <taxon>Brachionus</taxon>
    </lineage>
</organism>
<dbReference type="Proteomes" id="UP000276133">
    <property type="component" value="Unassembled WGS sequence"/>
</dbReference>
<gene>
    <name evidence="1" type="ORF">BpHYR1_046526</name>
</gene>
<reference evidence="1 2" key="1">
    <citation type="journal article" date="2018" name="Sci. Rep.">
        <title>Genomic signatures of local adaptation to the degree of environmental predictability in rotifers.</title>
        <authorList>
            <person name="Franch-Gras L."/>
            <person name="Hahn C."/>
            <person name="Garcia-Roger E.M."/>
            <person name="Carmona M.J."/>
            <person name="Serra M."/>
            <person name="Gomez A."/>
        </authorList>
    </citation>
    <scope>NUCLEOTIDE SEQUENCE [LARGE SCALE GENOMIC DNA]</scope>
    <source>
        <strain evidence="1">HYR1</strain>
    </source>
</reference>
<evidence type="ECO:0000313" key="1">
    <source>
        <dbReference type="EMBL" id="RNA14615.1"/>
    </source>
</evidence>
<proteinExistence type="predicted"/>
<dbReference type="AlphaFoldDB" id="A0A3M7QUI3"/>
<sequence>MFKKLKGIVIFLGLLVGFYSAVRPLKSYFGLEGFESNTIRQQFEQKWLAFPLDVFTTSP</sequence>
<keyword evidence="2" id="KW-1185">Reference proteome</keyword>
<protein>
    <submittedName>
        <fullName evidence="1">Uncharacterized protein</fullName>
    </submittedName>
</protein>
<evidence type="ECO:0000313" key="2">
    <source>
        <dbReference type="Proteomes" id="UP000276133"/>
    </source>
</evidence>
<accession>A0A3M7QUI3</accession>
<comment type="caution">
    <text evidence="1">The sequence shown here is derived from an EMBL/GenBank/DDBJ whole genome shotgun (WGS) entry which is preliminary data.</text>
</comment>
<dbReference type="EMBL" id="REGN01005153">
    <property type="protein sequence ID" value="RNA14615.1"/>
    <property type="molecule type" value="Genomic_DNA"/>
</dbReference>
<name>A0A3M7QUI3_BRAPC</name>